<sequence>MGEQAINPRENENSDNIDNPENEELAEGTISAEEMNALDCKLDELDSALDFIEEKNDSIYNQLLTLLQSNKEIRKQLAEQNSSGDQVQN</sequence>
<evidence type="ECO:0000256" key="1">
    <source>
        <dbReference type="SAM" id="Coils"/>
    </source>
</evidence>
<evidence type="ECO:0000256" key="2">
    <source>
        <dbReference type="SAM" id="MobiDB-lite"/>
    </source>
</evidence>
<accession>A0A6M2DIM8</accession>
<feature type="region of interest" description="Disordered" evidence="2">
    <location>
        <begin position="1"/>
        <end position="24"/>
    </location>
</feature>
<reference evidence="3" key="1">
    <citation type="submission" date="2020-03" db="EMBL/GenBank/DDBJ databases">
        <title>Transcriptomic Profiling of the Digestive Tract of the Rat Flea, Xenopsylla cheopis, Following Blood Feeding and Infection with Yersinia pestis.</title>
        <authorList>
            <person name="Bland D.M."/>
            <person name="Martens C.A."/>
            <person name="Virtaneva K."/>
            <person name="Kanakabandi K."/>
            <person name="Long D."/>
            <person name="Rosenke R."/>
            <person name="Saturday G.A."/>
            <person name="Hoyt F.H."/>
            <person name="Bruno D.P."/>
            <person name="Ribeiro J.M.C."/>
            <person name="Hinnebusch J."/>
        </authorList>
    </citation>
    <scope>NUCLEOTIDE SEQUENCE</scope>
</reference>
<dbReference type="EMBL" id="GIIL01002429">
    <property type="protein sequence ID" value="NOV46155.1"/>
    <property type="molecule type" value="Transcribed_RNA"/>
</dbReference>
<organism evidence="3">
    <name type="scientific">Xenopsylla cheopis</name>
    <name type="common">Oriental rat flea</name>
    <name type="synonym">Pulex cheopis</name>
    <dbReference type="NCBI Taxonomy" id="163159"/>
    <lineage>
        <taxon>Eukaryota</taxon>
        <taxon>Metazoa</taxon>
        <taxon>Ecdysozoa</taxon>
        <taxon>Arthropoda</taxon>
        <taxon>Hexapoda</taxon>
        <taxon>Insecta</taxon>
        <taxon>Pterygota</taxon>
        <taxon>Neoptera</taxon>
        <taxon>Endopterygota</taxon>
        <taxon>Siphonaptera</taxon>
        <taxon>Pulicidae</taxon>
        <taxon>Xenopsyllinae</taxon>
        <taxon>Xenopsylla</taxon>
    </lineage>
</organism>
<dbReference type="Pfam" id="PF03670">
    <property type="entry name" value="UPF0184"/>
    <property type="match status" value="1"/>
</dbReference>
<feature type="compositionally biased region" description="Acidic residues" evidence="2">
    <location>
        <begin position="13"/>
        <end position="24"/>
    </location>
</feature>
<dbReference type="AlphaFoldDB" id="A0A6M2DIM8"/>
<name>A0A6M2DIM8_XENCH</name>
<protein>
    <submittedName>
        <fullName evidence="3">Protein photinus pyralis</fullName>
    </submittedName>
</protein>
<keyword evidence="1" id="KW-0175">Coiled coil</keyword>
<evidence type="ECO:0000313" key="3">
    <source>
        <dbReference type="EMBL" id="NOV46155.1"/>
    </source>
</evidence>
<proteinExistence type="predicted"/>
<feature type="coiled-coil region" evidence="1">
    <location>
        <begin position="35"/>
        <end position="62"/>
    </location>
</feature>